<evidence type="ECO:0000259" key="1">
    <source>
        <dbReference type="SMART" id="SM00359"/>
    </source>
</evidence>
<dbReference type="InterPro" id="IPR015947">
    <property type="entry name" value="PUA-like_sf"/>
</dbReference>
<dbReference type="Pfam" id="PF01507">
    <property type="entry name" value="PAPS_reduct"/>
    <property type="match status" value="1"/>
</dbReference>
<dbReference type="PANTHER" id="PTHR43196">
    <property type="entry name" value="SULFATE ADENYLYLTRANSFERASE SUBUNIT 2"/>
    <property type="match status" value="1"/>
</dbReference>
<sequence>MGGLYHGRILLHWCDSCHTPVLAERCACGASTRAVPVTPPGDARPAFPDDIAFVNSIYEDQFGMSIIPEGQITLLNKVPDHDRMEEIIVGGAIIGAIRYLPAEGRWEALPRPDAALIATPKKRFIIIDEGALSSVREGRSLLAPGLISCDSSVREGDEVFMMTPSGICAGVGRARVDADEASCMERGQVVKTRKNIPSAYTPGQATWDDVIKANADVLLKAEAASGKFIADSIGPYEHLPMSVSYSGGKDSLATLLVVMNTYRKLPILYIDTGLEFPSTEENVCDVQEQYGLECVRIESIEEFWQDFEESGPPARDNRWCCRTSKLEPLRQHIVNTYGEEGEMVSFIGQRKYESFSRMKNPRVWRNSYVKNQICLAPIHTWTALHVWLYIFREKAPFNSMYKHGVDRMGCYMCPASDLGILEKIKITHPELWQEWEQAVSQWMKTKGISQDWFESGEWRTRGDKAV</sequence>
<dbReference type="InterPro" id="IPR036974">
    <property type="entry name" value="PUA_sf"/>
</dbReference>
<dbReference type="Gene3D" id="2.30.130.10">
    <property type="entry name" value="PUA domain"/>
    <property type="match status" value="1"/>
</dbReference>
<dbReference type="Gene3D" id="3.40.50.620">
    <property type="entry name" value="HUPs"/>
    <property type="match status" value="1"/>
</dbReference>
<dbReference type="InterPro" id="IPR014729">
    <property type="entry name" value="Rossmann-like_a/b/a_fold"/>
</dbReference>
<dbReference type="GO" id="GO:0003723">
    <property type="term" value="F:RNA binding"/>
    <property type="evidence" value="ECO:0007669"/>
    <property type="project" value="InterPro"/>
</dbReference>
<dbReference type="KEGG" id="mrtj:KHC33_03725"/>
<dbReference type="RefSeq" id="WP_214420432.1">
    <property type="nucleotide sequence ID" value="NZ_CP075546.1"/>
</dbReference>
<feature type="domain" description="PUA" evidence="1">
    <location>
        <begin position="123"/>
        <end position="197"/>
    </location>
</feature>
<dbReference type="InterPro" id="IPR004521">
    <property type="entry name" value="Uncharacterised_CHP00451"/>
</dbReference>
<protein>
    <submittedName>
        <fullName evidence="2">Phosphoadenosine phosphosulfate reductase family protein</fullName>
    </submittedName>
</protein>
<dbReference type="NCBIfam" id="NF010367">
    <property type="entry name" value="PRK13795.1-2"/>
    <property type="match status" value="1"/>
</dbReference>
<dbReference type="NCBIfam" id="TIGR00451">
    <property type="entry name" value="unchar_dom_2"/>
    <property type="match status" value="1"/>
</dbReference>
<dbReference type="GeneID" id="65096263"/>
<reference evidence="2 3" key="1">
    <citation type="submission" date="2021-05" db="EMBL/GenBank/DDBJ databases">
        <title>A novel Methanospirillum isolate from a pyrite-forming mixed culture.</title>
        <authorList>
            <person name="Bunk B."/>
            <person name="Sproer C."/>
            <person name="Spring S."/>
            <person name="Pester M."/>
        </authorList>
    </citation>
    <scope>NUCLEOTIDE SEQUENCE [LARGE SCALE GENOMIC DNA]</scope>
    <source>
        <strain evidence="2 3">J.3.6.1-F.2.7.3</strain>
    </source>
</reference>
<dbReference type="PROSITE" id="PS50890">
    <property type="entry name" value="PUA"/>
    <property type="match status" value="1"/>
</dbReference>
<dbReference type="Pfam" id="PF01472">
    <property type="entry name" value="PUA"/>
    <property type="match status" value="1"/>
</dbReference>
<accession>A0A8E7EKL1</accession>
<name>A0A8E7EKL1_9EURY</name>
<dbReference type="SMART" id="SM00359">
    <property type="entry name" value="PUA"/>
    <property type="match status" value="1"/>
</dbReference>
<organism evidence="2 3">
    <name type="scientific">Methanospirillum purgamenti</name>
    <dbReference type="NCBI Taxonomy" id="2834276"/>
    <lineage>
        <taxon>Archaea</taxon>
        <taxon>Methanobacteriati</taxon>
        <taxon>Methanobacteriota</taxon>
        <taxon>Stenosarchaea group</taxon>
        <taxon>Methanomicrobia</taxon>
        <taxon>Methanomicrobiales</taxon>
        <taxon>Methanospirillaceae</taxon>
        <taxon>Methanospirillum</taxon>
    </lineage>
</organism>
<evidence type="ECO:0000313" key="3">
    <source>
        <dbReference type="Proteomes" id="UP000680656"/>
    </source>
</evidence>
<dbReference type="EMBL" id="CP075546">
    <property type="protein sequence ID" value="QVV89640.1"/>
    <property type="molecule type" value="Genomic_DNA"/>
</dbReference>
<evidence type="ECO:0000313" key="2">
    <source>
        <dbReference type="EMBL" id="QVV89640.1"/>
    </source>
</evidence>
<proteinExistence type="predicted"/>
<dbReference type="AlphaFoldDB" id="A0A8E7EKL1"/>
<dbReference type="InterPro" id="IPR002478">
    <property type="entry name" value="PUA"/>
</dbReference>
<dbReference type="GO" id="GO:0003824">
    <property type="term" value="F:catalytic activity"/>
    <property type="evidence" value="ECO:0007669"/>
    <property type="project" value="InterPro"/>
</dbReference>
<dbReference type="PANTHER" id="PTHR43196:SF2">
    <property type="entry name" value="PHOSPHOADENOSINE PHOSPHOSULFATE REDUCTASE"/>
    <property type="match status" value="1"/>
</dbReference>
<dbReference type="SUPFAM" id="SSF88697">
    <property type="entry name" value="PUA domain-like"/>
    <property type="match status" value="1"/>
</dbReference>
<gene>
    <name evidence="2" type="ORF">KHC33_03725</name>
</gene>
<dbReference type="SUPFAM" id="SSF52402">
    <property type="entry name" value="Adenine nucleotide alpha hydrolases-like"/>
    <property type="match status" value="1"/>
</dbReference>
<keyword evidence="3" id="KW-1185">Reference proteome</keyword>
<dbReference type="CDD" id="cd23947">
    <property type="entry name" value="PAPS_reductase-like_YbdN"/>
    <property type="match status" value="1"/>
</dbReference>
<dbReference type="InterPro" id="IPR002500">
    <property type="entry name" value="PAPS_reduct_dom"/>
</dbReference>
<dbReference type="Proteomes" id="UP000680656">
    <property type="component" value="Chromosome"/>
</dbReference>
<dbReference type="InterPro" id="IPR050128">
    <property type="entry name" value="Sulfate_adenylyltrnsfr_sub2"/>
</dbReference>